<dbReference type="InterPro" id="IPR016032">
    <property type="entry name" value="Sig_transdc_resp-reg_C-effctor"/>
</dbReference>
<dbReference type="InterPro" id="IPR027417">
    <property type="entry name" value="P-loop_NTPase"/>
</dbReference>
<dbReference type="GO" id="GO:0005524">
    <property type="term" value="F:ATP binding"/>
    <property type="evidence" value="ECO:0007669"/>
    <property type="project" value="UniProtKB-KW"/>
</dbReference>
<dbReference type="OrthoDB" id="3197423at2"/>
<evidence type="ECO:0000256" key="1">
    <source>
        <dbReference type="ARBA" id="ARBA00022741"/>
    </source>
</evidence>
<evidence type="ECO:0000313" key="5">
    <source>
        <dbReference type="Proteomes" id="UP000278962"/>
    </source>
</evidence>
<dbReference type="EMBL" id="RBIL01000001">
    <property type="protein sequence ID" value="RKQ93010.1"/>
    <property type="molecule type" value="Genomic_DNA"/>
</dbReference>
<dbReference type="GO" id="GO:0006355">
    <property type="term" value="P:regulation of DNA-templated transcription"/>
    <property type="evidence" value="ECO:0007669"/>
    <property type="project" value="InterPro"/>
</dbReference>
<dbReference type="Proteomes" id="UP000278962">
    <property type="component" value="Unassembled WGS sequence"/>
</dbReference>
<dbReference type="Gene3D" id="1.10.10.10">
    <property type="entry name" value="Winged helix-like DNA-binding domain superfamily/Winged helix DNA-binding domain"/>
    <property type="match status" value="1"/>
</dbReference>
<dbReference type="GO" id="GO:0004016">
    <property type="term" value="F:adenylate cyclase activity"/>
    <property type="evidence" value="ECO:0007669"/>
    <property type="project" value="TreeGrafter"/>
</dbReference>
<keyword evidence="2" id="KW-0067">ATP-binding</keyword>
<evidence type="ECO:0000313" key="4">
    <source>
        <dbReference type="EMBL" id="RKQ93010.1"/>
    </source>
</evidence>
<reference evidence="4 5" key="1">
    <citation type="submission" date="2018-10" db="EMBL/GenBank/DDBJ databases">
        <title>Genomic Encyclopedia of Archaeal and Bacterial Type Strains, Phase II (KMG-II): from individual species to whole genera.</title>
        <authorList>
            <person name="Goeker M."/>
        </authorList>
    </citation>
    <scope>NUCLEOTIDE SEQUENCE [LARGE SCALE GENOMIC DNA]</scope>
    <source>
        <strain evidence="4 5">DSM 14954</strain>
    </source>
</reference>
<organism evidence="4 5">
    <name type="scientific">Solirubrobacter pauli</name>
    <dbReference type="NCBI Taxonomy" id="166793"/>
    <lineage>
        <taxon>Bacteria</taxon>
        <taxon>Bacillati</taxon>
        <taxon>Actinomycetota</taxon>
        <taxon>Thermoleophilia</taxon>
        <taxon>Solirubrobacterales</taxon>
        <taxon>Solirubrobacteraceae</taxon>
        <taxon>Solirubrobacter</taxon>
    </lineage>
</organism>
<gene>
    <name evidence="4" type="ORF">C8N24_2869</name>
</gene>
<dbReference type="InterPro" id="IPR036388">
    <property type="entry name" value="WH-like_DNA-bd_sf"/>
</dbReference>
<keyword evidence="5" id="KW-1185">Reference proteome</keyword>
<keyword evidence="1" id="KW-0547">Nucleotide-binding</keyword>
<dbReference type="PRINTS" id="PR00038">
    <property type="entry name" value="HTHLUXR"/>
</dbReference>
<evidence type="ECO:0000259" key="3">
    <source>
        <dbReference type="PROSITE" id="PS50043"/>
    </source>
</evidence>
<dbReference type="InterPro" id="IPR000792">
    <property type="entry name" value="Tscrpt_reg_LuxR_C"/>
</dbReference>
<dbReference type="SMART" id="SM00421">
    <property type="entry name" value="HTH_LUXR"/>
    <property type="match status" value="1"/>
</dbReference>
<dbReference type="GO" id="GO:0003677">
    <property type="term" value="F:DNA binding"/>
    <property type="evidence" value="ECO:0007669"/>
    <property type="project" value="InterPro"/>
</dbReference>
<dbReference type="Pfam" id="PF00196">
    <property type="entry name" value="GerE"/>
    <property type="match status" value="1"/>
</dbReference>
<feature type="domain" description="HTH luxR-type" evidence="3">
    <location>
        <begin position="786"/>
        <end position="843"/>
    </location>
</feature>
<dbReference type="SUPFAM" id="SSF52540">
    <property type="entry name" value="P-loop containing nucleoside triphosphate hydrolases"/>
    <property type="match status" value="1"/>
</dbReference>
<dbReference type="CDD" id="cd06170">
    <property type="entry name" value="LuxR_C_like"/>
    <property type="match status" value="1"/>
</dbReference>
<accession>A0A660LGF8</accession>
<sequence>MAPLVGRASELQEAAAALRAGSVVVIAPAGEGKSRLAREALAAEAAGGAFTAWVQATRSAAAIPLAAFVGLLPEDARVDDVHSGSLDALRKQADGRRIVLAVDDAPRLDPVSAALVLHLAEREVCVLATVRSGEALPDAIAAVAESAHRIELGPLDPVAVDAFVEGLLGGPADEMARHWVRETSGGNALYVEELVSGAVESGALSAAHGLWRLTGKPSVSTSLRELLTTRLEDLDSAQRAPLELLSLCEPLAHAELTALTSPSALRDVEQRGLVALEPDGAARLGHPLFGEVVAGTLPVLRGRRLRVQLADALERRSPRAPGDTLRVARLRLDAGAELPDVLRLDAAEAANGAGDPDLAAELVAPVAGLRAAMALARAHILRNGNAEAEAVLARAEPLAPGEPLAFPYVQQRAWNLTWKLRRLEDAVALLDRALTWSPDPAWTGRVALARRMETAINEGYSVVAELEPALADPTLPDGERFNLEAFAAMSALFAGDGETAAAIALRTCASLDPDSPLGVAAFAVAGQIEQETGEGAADMRAQAVTVLRARVRRGDHDGAALAATALGYRELMRGRYRDAALHLAEAETHAARHDHAGVLLYVRAYQVGVASALGDFEGAQTAMAGVDAALGGGAPLARELPQVLRARGWAARLRSDAEAGDVFVAGAAQIEQLPVHSAHLLYEALRCGVDVAAELRAATARSRSRLVAAFAAHAAARAHGDGPGLLAVAEQLAGMERVCFAMEAATEAAARFLDEARHDSARRAAARAAELHQPDQGTEPPVIDGLDAPAVALTPREQQIVQLVRRGLSNPQIAERLAISVRTVENLVYRAMIKSGVSDRRRL</sequence>
<dbReference type="RefSeq" id="WP_121250776.1">
    <property type="nucleotide sequence ID" value="NZ_RBIL01000001.1"/>
</dbReference>
<protein>
    <submittedName>
        <fullName evidence="4">Regulatory LuxR family protein</fullName>
    </submittedName>
</protein>
<dbReference type="PROSITE" id="PS50043">
    <property type="entry name" value="HTH_LUXR_2"/>
    <property type="match status" value="1"/>
</dbReference>
<dbReference type="PANTHER" id="PTHR16305:SF28">
    <property type="entry name" value="GUANYLATE CYCLASE DOMAIN-CONTAINING PROTEIN"/>
    <property type="match status" value="1"/>
</dbReference>
<dbReference type="SUPFAM" id="SSF46894">
    <property type="entry name" value="C-terminal effector domain of the bipartite response regulators"/>
    <property type="match status" value="1"/>
</dbReference>
<dbReference type="AlphaFoldDB" id="A0A660LGF8"/>
<dbReference type="PROSITE" id="PS00622">
    <property type="entry name" value="HTH_LUXR_1"/>
    <property type="match status" value="1"/>
</dbReference>
<proteinExistence type="predicted"/>
<dbReference type="GO" id="GO:0005737">
    <property type="term" value="C:cytoplasm"/>
    <property type="evidence" value="ECO:0007669"/>
    <property type="project" value="TreeGrafter"/>
</dbReference>
<evidence type="ECO:0000256" key="2">
    <source>
        <dbReference type="ARBA" id="ARBA00022840"/>
    </source>
</evidence>
<dbReference type="PANTHER" id="PTHR16305">
    <property type="entry name" value="TESTICULAR SOLUBLE ADENYLYL CYCLASE"/>
    <property type="match status" value="1"/>
</dbReference>
<name>A0A660LGF8_9ACTN</name>
<comment type="caution">
    <text evidence="4">The sequence shown here is derived from an EMBL/GenBank/DDBJ whole genome shotgun (WGS) entry which is preliminary data.</text>
</comment>